<organism evidence="2 3">
    <name type="scientific">Sandaracinus amylolyticus</name>
    <dbReference type="NCBI Taxonomy" id="927083"/>
    <lineage>
        <taxon>Bacteria</taxon>
        <taxon>Pseudomonadati</taxon>
        <taxon>Myxococcota</taxon>
        <taxon>Polyangia</taxon>
        <taxon>Polyangiales</taxon>
        <taxon>Sandaracinaceae</taxon>
        <taxon>Sandaracinus</taxon>
    </lineage>
</organism>
<proteinExistence type="predicted"/>
<gene>
    <name evidence="2" type="ORF">DB32_005678</name>
</gene>
<keyword evidence="3" id="KW-1185">Reference proteome</keyword>
<sequence length="87" mass="9645">MHVTRDTCTWTIHDVVPRVASRRAPRPSERHARSRRRSRSAALVSSRRCVVTRTRATSCTAVLPARGSPRRGVVRGARRSCPRGAAS</sequence>
<dbReference type="KEGG" id="samy:DB32_005678"/>
<dbReference type="Proteomes" id="UP000034883">
    <property type="component" value="Chromosome"/>
</dbReference>
<name>A0A0F6SGE0_9BACT</name>
<reference evidence="2 3" key="1">
    <citation type="submission" date="2015-03" db="EMBL/GenBank/DDBJ databases">
        <title>Genome assembly of Sandaracinus amylolyticus DSM 53668.</title>
        <authorList>
            <person name="Sharma G."/>
            <person name="Subramanian S."/>
        </authorList>
    </citation>
    <scope>NUCLEOTIDE SEQUENCE [LARGE SCALE GENOMIC DNA]</scope>
    <source>
        <strain evidence="2 3">DSM 53668</strain>
    </source>
</reference>
<evidence type="ECO:0000256" key="1">
    <source>
        <dbReference type="SAM" id="MobiDB-lite"/>
    </source>
</evidence>
<dbReference type="STRING" id="927083.DB32_005678"/>
<evidence type="ECO:0000313" key="2">
    <source>
        <dbReference type="EMBL" id="AKF08529.1"/>
    </source>
</evidence>
<evidence type="ECO:0000313" key="3">
    <source>
        <dbReference type="Proteomes" id="UP000034883"/>
    </source>
</evidence>
<dbReference type="AlphaFoldDB" id="A0A0F6SGE0"/>
<dbReference type="EMBL" id="CP011125">
    <property type="protein sequence ID" value="AKF08529.1"/>
    <property type="molecule type" value="Genomic_DNA"/>
</dbReference>
<protein>
    <submittedName>
        <fullName evidence="2">Uncharacterized protein</fullName>
    </submittedName>
</protein>
<accession>A0A0F6SGE0</accession>
<feature type="region of interest" description="Disordered" evidence="1">
    <location>
        <begin position="20"/>
        <end position="43"/>
    </location>
</feature>